<organism evidence="4 5">
    <name type="scientific">Gemmata algarum</name>
    <dbReference type="NCBI Taxonomy" id="2975278"/>
    <lineage>
        <taxon>Bacteria</taxon>
        <taxon>Pseudomonadati</taxon>
        <taxon>Planctomycetota</taxon>
        <taxon>Planctomycetia</taxon>
        <taxon>Gemmatales</taxon>
        <taxon>Gemmataceae</taxon>
        <taxon>Gemmata</taxon>
    </lineage>
</organism>
<evidence type="ECO:0000256" key="3">
    <source>
        <dbReference type="ARBA" id="ARBA00022737"/>
    </source>
</evidence>
<dbReference type="SUPFAM" id="SSF52047">
    <property type="entry name" value="RNI-like"/>
    <property type="match status" value="1"/>
</dbReference>
<dbReference type="RefSeq" id="WP_320689114.1">
    <property type="nucleotide sequence ID" value="NZ_JAXBLV010000222.1"/>
</dbReference>
<dbReference type="NCBIfam" id="TIGR02996">
    <property type="entry name" value="rpt_mate_G_obs"/>
    <property type="match status" value="1"/>
</dbReference>
<comment type="caution">
    <text evidence="4">The sequence shown here is derived from an EMBL/GenBank/DDBJ whole genome shotgun (WGS) entry which is preliminary data.</text>
</comment>
<evidence type="ECO:0000256" key="1">
    <source>
        <dbReference type="ARBA" id="ARBA00022468"/>
    </source>
</evidence>
<dbReference type="InterPro" id="IPR027038">
    <property type="entry name" value="RanGap"/>
</dbReference>
<name>A0ABU5FAI0_9BACT</name>
<dbReference type="PANTHER" id="PTHR24113">
    <property type="entry name" value="RAN GTPASE-ACTIVATING PROTEIN 1"/>
    <property type="match status" value="1"/>
</dbReference>
<dbReference type="SMART" id="SM00368">
    <property type="entry name" value="LRR_RI"/>
    <property type="match status" value="6"/>
</dbReference>
<dbReference type="EMBL" id="JAXBLV010000222">
    <property type="protein sequence ID" value="MDY3562844.1"/>
    <property type="molecule type" value="Genomic_DNA"/>
</dbReference>
<protein>
    <submittedName>
        <fullName evidence="4">TIGR02996 domain-containing protein</fullName>
    </submittedName>
</protein>
<dbReference type="Pfam" id="PF13516">
    <property type="entry name" value="LRR_6"/>
    <property type="match status" value="7"/>
</dbReference>
<proteinExistence type="predicted"/>
<accession>A0ABU5FAI0</accession>
<evidence type="ECO:0000313" key="5">
    <source>
        <dbReference type="Proteomes" id="UP001272242"/>
    </source>
</evidence>
<reference evidence="5" key="1">
    <citation type="journal article" date="2023" name="Mar. Drugs">
        <title>Gemmata algarum, a Novel Planctomycete Isolated from an Algal Mat, Displays Antimicrobial Activity.</title>
        <authorList>
            <person name="Kumar G."/>
            <person name="Kallscheuer N."/>
            <person name="Kashif M."/>
            <person name="Ahamad S."/>
            <person name="Jagadeeshwari U."/>
            <person name="Pannikurungottu S."/>
            <person name="Haufschild T."/>
            <person name="Kabuu M."/>
            <person name="Sasikala C."/>
            <person name="Jogler C."/>
            <person name="Ramana C."/>
        </authorList>
    </citation>
    <scope>NUCLEOTIDE SEQUENCE [LARGE SCALE GENOMIC DNA]</scope>
    <source>
        <strain evidence="5">JC673</strain>
    </source>
</reference>
<dbReference type="InterPro" id="IPR032675">
    <property type="entry name" value="LRR_dom_sf"/>
</dbReference>
<keyword evidence="2" id="KW-0433">Leucine-rich repeat</keyword>
<dbReference type="InterPro" id="IPR014338">
    <property type="entry name" value="CHP02996_rpt-companion-dom"/>
</dbReference>
<gene>
    <name evidence="4" type="ORF">R5W23_004324</name>
</gene>
<dbReference type="InterPro" id="IPR001611">
    <property type="entry name" value="Leu-rich_rpt"/>
</dbReference>
<dbReference type="InterPro" id="IPR006553">
    <property type="entry name" value="Leu-rich_rpt_Cys-con_subtyp"/>
</dbReference>
<evidence type="ECO:0000313" key="4">
    <source>
        <dbReference type="EMBL" id="MDY3562844.1"/>
    </source>
</evidence>
<dbReference type="SMART" id="SM00367">
    <property type="entry name" value="LRR_CC"/>
    <property type="match status" value="6"/>
</dbReference>
<keyword evidence="1" id="KW-0343">GTPase activation</keyword>
<dbReference type="Gene3D" id="3.80.10.10">
    <property type="entry name" value="Ribonuclease Inhibitor"/>
    <property type="match status" value="2"/>
</dbReference>
<evidence type="ECO:0000256" key="2">
    <source>
        <dbReference type="ARBA" id="ARBA00022614"/>
    </source>
</evidence>
<sequence>MHVTDEQPFLDAVFERYADDRPRLVYADYLDDSGAQERAELIRVQLALAHLPEDDPRRPPLLDRQVELLHDNRAAWTAHLAGLVISVDFRRGVPDSASVDAATFLERGDELFRRLRVRRLSVRDAAPVLPKLAACPLLAGVRELDLCNCDLGPRGIEALAQSPHLKNLEAIDLGFNKLDDAAVDVLARSSELPSLTALALNDNDTISDVGVRSLAQSPFFAGLTALDLSGNDIGDAGAIALAGTRCLPVLCTVRLASNRIGDAGAAALARSPLLGRMLSASPELVLRANAIGHAGAAALAASPALKSCVHLDLSHNYLGDTGIGALLQSPYLKRLKTLQLARNQLTDAGLNASYERLSRLFDQLRALDLSCNRLTRVGLGILSAARGDRPVQVDVSQNVQSAPLGDAPVAVAELLSGVLNGVTEPTRLRQRTPTPPQ</sequence>
<keyword evidence="5" id="KW-1185">Reference proteome</keyword>
<dbReference type="Proteomes" id="UP001272242">
    <property type="component" value="Unassembled WGS sequence"/>
</dbReference>
<keyword evidence="3" id="KW-0677">Repeat</keyword>
<dbReference type="PANTHER" id="PTHR24113:SF12">
    <property type="entry name" value="RAN GTPASE-ACTIVATING PROTEIN 1"/>
    <property type="match status" value="1"/>
</dbReference>